<dbReference type="AlphaFoldDB" id="A0A6J7PS78"/>
<name>A0A6J7PS78_9ZZZZ</name>
<dbReference type="SUPFAM" id="SSF52540">
    <property type="entry name" value="P-loop containing nucleoside triphosphate hydrolases"/>
    <property type="match status" value="1"/>
</dbReference>
<dbReference type="Gene3D" id="3.40.50.300">
    <property type="entry name" value="P-loop containing nucleotide triphosphate hydrolases"/>
    <property type="match status" value="1"/>
</dbReference>
<proteinExistence type="predicted"/>
<gene>
    <name evidence="1" type="ORF">UFOPK4049_00846</name>
</gene>
<dbReference type="EMBL" id="CAFBPB010000104">
    <property type="protein sequence ID" value="CAB5007405.1"/>
    <property type="molecule type" value="Genomic_DNA"/>
</dbReference>
<sequence length="197" mass="21166">MQTPTSPTPRISVFGHESANPSAVASQFGGRSDLSLDCDLAIFAINAETGIAAETIEQWHAFAELQTPRMIVVTGIESGQSDFDDAVLIANRVLDQTITPYLVLHDEAGLPCALISLGDLTVRNYESGKVVIQPCEPEHETLVSEFRTEYLAEMEISGESAFAAGMLFPAIPIWIERGIGVDIVEGFIATLDLPSAS</sequence>
<organism evidence="1">
    <name type="scientific">freshwater metagenome</name>
    <dbReference type="NCBI Taxonomy" id="449393"/>
    <lineage>
        <taxon>unclassified sequences</taxon>
        <taxon>metagenomes</taxon>
        <taxon>ecological metagenomes</taxon>
    </lineage>
</organism>
<dbReference type="InterPro" id="IPR027417">
    <property type="entry name" value="P-loop_NTPase"/>
</dbReference>
<evidence type="ECO:0000313" key="1">
    <source>
        <dbReference type="EMBL" id="CAB5007405.1"/>
    </source>
</evidence>
<reference evidence="1" key="1">
    <citation type="submission" date="2020-05" db="EMBL/GenBank/DDBJ databases">
        <authorList>
            <person name="Chiriac C."/>
            <person name="Salcher M."/>
            <person name="Ghai R."/>
            <person name="Kavagutti S V."/>
        </authorList>
    </citation>
    <scope>NUCLEOTIDE SEQUENCE</scope>
</reference>
<protein>
    <submittedName>
        <fullName evidence="1">Unannotated protein</fullName>
    </submittedName>
</protein>
<accession>A0A6J7PS78</accession>